<gene>
    <name evidence="1" type="ORF">ACFFI0_25095</name>
</gene>
<dbReference type="EMBL" id="JBHLWO010000007">
    <property type="protein sequence ID" value="MFC0321615.1"/>
    <property type="molecule type" value="Genomic_DNA"/>
</dbReference>
<evidence type="ECO:0000313" key="2">
    <source>
        <dbReference type="Proteomes" id="UP001589774"/>
    </source>
</evidence>
<reference evidence="1 2" key="1">
    <citation type="submission" date="2024-09" db="EMBL/GenBank/DDBJ databases">
        <authorList>
            <person name="Sun Q."/>
            <person name="Mori K."/>
        </authorList>
    </citation>
    <scope>NUCLEOTIDE SEQUENCE [LARGE SCALE GENOMIC DNA]</scope>
    <source>
        <strain evidence="1 2">CCM 7765</strain>
    </source>
</reference>
<dbReference type="RefSeq" id="WP_149105369.1">
    <property type="nucleotide sequence ID" value="NZ_JBHLWO010000007.1"/>
</dbReference>
<proteinExistence type="predicted"/>
<sequence>MQLNAKRAPLLLFFISIIYISGLRAQTIEVNHVLLDSLNHLGYKMYNETNEPERLQANYIFIKTLVQYLKSPHSIDDTNLDTLQMIAIRREPKNNFRIFSWHIRLNDGSYRYYGAIQWRTKDGSLSLKALVDKSPLIDKPEEASLDNNNWYGAQYYDIIPMKGLPQHYLLLGWRGTTPKVTQKVIDVLHLTESSVAFGKKIFKDPAFATASRLIYSYNARATMLMKYEKDKDRIVMDHLAPATPSLKGQFEHYGPDMSYDAWKIKTDYLILEEDLPLKNEN</sequence>
<evidence type="ECO:0000313" key="1">
    <source>
        <dbReference type="EMBL" id="MFC0321615.1"/>
    </source>
</evidence>
<organism evidence="1 2">
    <name type="scientific">Olivibacter oleidegradans</name>
    <dbReference type="NCBI Taxonomy" id="760123"/>
    <lineage>
        <taxon>Bacteria</taxon>
        <taxon>Pseudomonadati</taxon>
        <taxon>Bacteroidota</taxon>
        <taxon>Sphingobacteriia</taxon>
        <taxon>Sphingobacteriales</taxon>
        <taxon>Sphingobacteriaceae</taxon>
        <taxon>Olivibacter</taxon>
    </lineage>
</organism>
<comment type="caution">
    <text evidence="1">The sequence shown here is derived from an EMBL/GenBank/DDBJ whole genome shotgun (WGS) entry which is preliminary data.</text>
</comment>
<accession>A0ABV6HRV9</accession>
<keyword evidence="2" id="KW-1185">Reference proteome</keyword>
<name>A0ABV6HRV9_9SPHI</name>
<dbReference type="Proteomes" id="UP001589774">
    <property type="component" value="Unassembled WGS sequence"/>
</dbReference>
<protein>
    <submittedName>
        <fullName evidence="1">Uncharacterized protein</fullName>
    </submittedName>
</protein>